<comment type="similarity">
    <text evidence="2 11">Belongs to the shikimate kinase family.</text>
</comment>
<evidence type="ECO:0000256" key="8">
    <source>
        <dbReference type="ARBA" id="ARBA00022840"/>
    </source>
</evidence>
<evidence type="ECO:0000256" key="4">
    <source>
        <dbReference type="ARBA" id="ARBA00022605"/>
    </source>
</evidence>
<dbReference type="GO" id="GO:0009073">
    <property type="term" value="P:aromatic amino acid family biosynthetic process"/>
    <property type="evidence" value="ECO:0007669"/>
    <property type="project" value="UniProtKB-KW"/>
</dbReference>
<keyword evidence="11" id="KW-0963">Cytoplasm</keyword>
<evidence type="ECO:0000256" key="6">
    <source>
        <dbReference type="ARBA" id="ARBA00022741"/>
    </source>
</evidence>
<dbReference type="Gene3D" id="3.40.50.300">
    <property type="entry name" value="P-loop containing nucleotide triphosphate hydrolases"/>
    <property type="match status" value="1"/>
</dbReference>
<evidence type="ECO:0000256" key="5">
    <source>
        <dbReference type="ARBA" id="ARBA00022679"/>
    </source>
</evidence>
<evidence type="ECO:0000256" key="2">
    <source>
        <dbReference type="ARBA" id="ARBA00006997"/>
    </source>
</evidence>
<proteinExistence type="inferred from homology"/>
<keyword evidence="9 11" id="KW-0057">Aromatic amino acid biosynthesis</keyword>
<evidence type="ECO:0000256" key="3">
    <source>
        <dbReference type="ARBA" id="ARBA00012154"/>
    </source>
</evidence>
<dbReference type="EMBL" id="QOPD01000004">
    <property type="protein sequence ID" value="RCL38261.1"/>
    <property type="molecule type" value="Genomic_DNA"/>
</dbReference>
<evidence type="ECO:0000256" key="7">
    <source>
        <dbReference type="ARBA" id="ARBA00022777"/>
    </source>
</evidence>
<feature type="binding site" evidence="11">
    <location>
        <position position="116"/>
    </location>
    <ligand>
        <name>ATP</name>
        <dbReference type="ChEBI" id="CHEBI:30616"/>
    </ligand>
</feature>
<dbReference type="PROSITE" id="PS01128">
    <property type="entry name" value="SHIKIMATE_KINASE"/>
    <property type="match status" value="1"/>
</dbReference>
<dbReference type="Pfam" id="PF01202">
    <property type="entry name" value="SKI"/>
    <property type="match status" value="1"/>
</dbReference>
<dbReference type="CDD" id="cd00464">
    <property type="entry name" value="SK"/>
    <property type="match status" value="1"/>
</dbReference>
<comment type="function">
    <text evidence="11">Catalyzes the specific phosphorylation of the 3-hydroxyl group of shikimic acid using ATP as a cosubstrate.</text>
</comment>
<evidence type="ECO:0000256" key="9">
    <source>
        <dbReference type="ARBA" id="ARBA00023141"/>
    </source>
</evidence>
<dbReference type="UniPathway" id="UPA00053">
    <property type="reaction ID" value="UER00088"/>
</dbReference>
<dbReference type="PRINTS" id="PR01100">
    <property type="entry name" value="SHIKIMTKNASE"/>
</dbReference>
<keyword evidence="6 11" id="KW-0547">Nucleotide-binding</keyword>
<feature type="binding site" evidence="11">
    <location>
        <position position="78"/>
    </location>
    <ligand>
        <name>substrate</name>
    </ligand>
</feature>
<evidence type="ECO:0000256" key="10">
    <source>
        <dbReference type="ARBA" id="ARBA00048567"/>
    </source>
</evidence>
<dbReference type="InterPro" id="IPR027417">
    <property type="entry name" value="P-loop_NTPase"/>
</dbReference>
<gene>
    <name evidence="11" type="primary">aroK</name>
    <name evidence="12" type="ORF">DBW97_03130</name>
</gene>
<comment type="pathway">
    <text evidence="1 11">Metabolic intermediate biosynthesis; chorismate biosynthesis; chorismate from D-erythrose 4-phosphate and phosphoenolpyruvate: step 5/7.</text>
</comment>
<accession>A0A368BLX8</accession>
<evidence type="ECO:0000313" key="12">
    <source>
        <dbReference type="EMBL" id="RCL38261.1"/>
    </source>
</evidence>
<dbReference type="GO" id="GO:0004765">
    <property type="term" value="F:shikimate kinase activity"/>
    <property type="evidence" value="ECO:0007669"/>
    <property type="project" value="UniProtKB-UniRule"/>
</dbReference>
<dbReference type="GO" id="GO:0008652">
    <property type="term" value="P:amino acid biosynthetic process"/>
    <property type="evidence" value="ECO:0007669"/>
    <property type="project" value="UniProtKB-KW"/>
</dbReference>
<dbReference type="GO" id="GO:0009423">
    <property type="term" value="P:chorismate biosynthetic process"/>
    <property type="evidence" value="ECO:0007669"/>
    <property type="project" value="UniProtKB-UniRule"/>
</dbReference>
<dbReference type="InterPro" id="IPR031322">
    <property type="entry name" value="Shikimate/glucono_kinase"/>
</dbReference>
<evidence type="ECO:0000313" key="13">
    <source>
        <dbReference type="Proteomes" id="UP000252147"/>
    </source>
</evidence>
<feature type="binding site" evidence="11">
    <location>
        <begin position="10"/>
        <end position="15"/>
    </location>
    <ligand>
        <name>ATP</name>
        <dbReference type="ChEBI" id="CHEBI:30616"/>
    </ligand>
</feature>
<dbReference type="InterPro" id="IPR000623">
    <property type="entry name" value="Shikimate_kinase/TSH1"/>
</dbReference>
<dbReference type="InterPro" id="IPR023000">
    <property type="entry name" value="Shikimate_kinase_CS"/>
</dbReference>
<dbReference type="GO" id="GO:0005829">
    <property type="term" value="C:cytosol"/>
    <property type="evidence" value="ECO:0007669"/>
    <property type="project" value="TreeGrafter"/>
</dbReference>
<dbReference type="PANTHER" id="PTHR21087:SF16">
    <property type="entry name" value="SHIKIMATE KINASE 1, CHLOROPLASTIC"/>
    <property type="match status" value="1"/>
</dbReference>
<feature type="binding site" evidence="11">
    <location>
        <position position="56"/>
    </location>
    <ligand>
        <name>substrate</name>
    </ligand>
</feature>
<dbReference type="HAMAP" id="MF_00109">
    <property type="entry name" value="Shikimate_kinase"/>
    <property type="match status" value="1"/>
</dbReference>
<keyword evidence="11" id="KW-0479">Metal-binding</keyword>
<reference evidence="12 13" key="1">
    <citation type="journal article" date="2018" name="Microbiome">
        <title>Fine metagenomic profile of the Mediterranean stratified and mixed water columns revealed by assembly and recruitment.</title>
        <authorList>
            <person name="Haro-Moreno J.M."/>
            <person name="Lopez-Perez M."/>
            <person name="De La Torre J.R."/>
            <person name="Picazo A."/>
            <person name="Camacho A."/>
            <person name="Rodriguez-Valera F."/>
        </authorList>
    </citation>
    <scope>NUCLEOTIDE SEQUENCE [LARGE SCALE GENOMIC DNA]</scope>
    <source>
        <strain evidence="12">MED-G83</strain>
    </source>
</reference>
<feature type="binding site" evidence="11">
    <location>
        <position position="14"/>
    </location>
    <ligand>
        <name>Mg(2+)</name>
        <dbReference type="ChEBI" id="CHEBI:18420"/>
    </ligand>
</feature>
<evidence type="ECO:0000256" key="11">
    <source>
        <dbReference type="HAMAP-Rule" id="MF_00109"/>
    </source>
</evidence>
<feature type="binding site" evidence="11">
    <location>
        <position position="134"/>
    </location>
    <ligand>
        <name>substrate</name>
    </ligand>
</feature>
<dbReference type="AlphaFoldDB" id="A0A368BLX8"/>
<keyword evidence="8 11" id="KW-0067">ATP-binding</keyword>
<comment type="subunit">
    <text evidence="11">Monomer.</text>
</comment>
<name>A0A368BLX8_9GAMM</name>
<evidence type="ECO:0000256" key="1">
    <source>
        <dbReference type="ARBA" id="ARBA00004842"/>
    </source>
</evidence>
<dbReference type="GO" id="GO:0000287">
    <property type="term" value="F:magnesium ion binding"/>
    <property type="evidence" value="ECO:0007669"/>
    <property type="project" value="UniProtKB-UniRule"/>
</dbReference>
<keyword evidence="11" id="KW-0460">Magnesium</keyword>
<comment type="subcellular location">
    <subcellularLocation>
        <location evidence="11">Cytoplasm</location>
    </subcellularLocation>
</comment>
<dbReference type="EC" id="2.7.1.71" evidence="3 11"/>
<comment type="catalytic activity">
    <reaction evidence="10 11">
        <text>shikimate + ATP = 3-phosphoshikimate + ADP + H(+)</text>
        <dbReference type="Rhea" id="RHEA:13121"/>
        <dbReference type="ChEBI" id="CHEBI:15378"/>
        <dbReference type="ChEBI" id="CHEBI:30616"/>
        <dbReference type="ChEBI" id="CHEBI:36208"/>
        <dbReference type="ChEBI" id="CHEBI:145989"/>
        <dbReference type="ChEBI" id="CHEBI:456216"/>
        <dbReference type="EC" id="2.7.1.71"/>
    </reaction>
</comment>
<comment type="caution">
    <text evidence="11">Lacks conserved residue(s) required for the propagation of feature annotation.</text>
</comment>
<comment type="caution">
    <text evidence="12">The sequence shown here is derived from an EMBL/GenBank/DDBJ whole genome shotgun (WGS) entry which is preliminary data.</text>
</comment>
<dbReference type="PANTHER" id="PTHR21087">
    <property type="entry name" value="SHIKIMATE KINASE"/>
    <property type="match status" value="1"/>
</dbReference>
<sequence length="166" mass="19087">MSIFLVGMMGSGKSSVGIKLSEILQKEFVDLDNKVERDFGRKVADIFYEFGEEKFRHLESVALEELCNCPNLIVATGGGILQREQNVSLLIHKKVYFLDGDPEKLYQRASKRKFNRPKMKDLSLKGFIELYNERRNLYSSVANVTINTDELRPIEIAKKIKQHESD</sequence>
<keyword evidence="7 11" id="KW-0418">Kinase</keyword>
<keyword evidence="5 11" id="KW-0808">Transferase</keyword>
<comment type="cofactor">
    <cofactor evidence="11">
        <name>Mg(2+)</name>
        <dbReference type="ChEBI" id="CHEBI:18420"/>
    </cofactor>
    <text evidence="11">Binds 1 Mg(2+) ion per subunit.</text>
</comment>
<organism evidence="12 13">
    <name type="scientific">SAR86 cluster bacterium</name>
    <dbReference type="NCBI Taxonomy" id="2030880"/>
    <lineage>
        <taxon>Bacteria</taxon>
        <taxon>Pseudomonadati</taxon>
        <taxon>Pseudomonadota</taxon>
        <taxon>Gammaproteobacteria</taxon>
        <taxon>SAR86 cluster</taxon>
    </lineage>
</organism>
<keyword evidence="4 11" id="KW-0028">Amino-acid biosynthesis</keyword>
<dbReference type="GO" id="GO:0005524">
    <property type="term" value="F:ATP binding"/>
    <property type="evidence" value="ECO:0007669"/>
    <property type="project" value="UniProtKB-UniRule"/>
</dbReference>
<feature type="binding site" evidence="11">
    <location>
        <position position="32"/>
    </location>
    <ligand>
        <name>substrate</name>
    </ligand>
</feature>
<dbReference type="Proteomes" id="UP000252147">
    <property type="component" value="Unassembled WGS sequence"/>
</dbReference>
<dbReference type="SUPFAM" id="SSF52540">
    <property type="entry name" value="P-loop containing nucleoside triphosphate hydrolases"/>
    <property type="match status" value="1"/>
</dbReference>
<protein>
    <recommendedName>
        <fullName evidence="3 11">Shikimate kinase</fullName>
        <shortName evidence="11">SK</shortName>
        <ecNumber evidence="3 11">2.7.1.71</ecNumber>
    </recommendedName>
</protein>